<protein>
    <submittedName>
        <fullName evidence="2">Uncharacterized protein</fullName>
    </submittedName>
</protein>
<evidence type="ECO:0000313" key="3">
    <source>
        <dbReference type="Proteomes" id="UP000184088"/>
    </source>
</evidence>
<evidence type="ECO:0000256" key="1">
    <source>
        <dbReference type="SAM" id="Phobius"/>
    </source>
</evidence>
<organism evidence="2 3">
    <name type="scientific">Caldanaerobius fijiensis DSM 17918</name>
    <dbReference type="NCBI Taxonomy" id="1121256"/>
    <lineage>
        <taxon>Bacteria</taxon>
        <taxon>Bacillati</taxon>
        <taxon>Bacillota</taxon>
        <taxon>Clostridia</taxon>
        <taxon>Thermoanaerobacterales</taxon>
        <taxon>Thermoanaerobacteraceae</taxon>
        <taxon>Caldanaerobius</taxon>
    </lineage>
</organism>
<dbReference type="RefSeq" id="WP_073342457.1">
    <property type="nucleotide sequence ID" value="NZ_FQVH01000009.1"/>
</dbReference>
<accession>A0A1M4XVH1</accession>
<sequence>MGNDARIGLCKIIMFFSIFLSVLCLINMAFVSIESGEFVILVIALVANIVTIIGSRMFIIYAMKNK</sequence>
<dbReference type="STRING" id="1121256.SAMN02746089_01086"/>
<dbReference type="Proteomes" id="UP000184088">
    <property type="component" value="Unassembled WGS sequence"/>
</dbReference>
<dbReference type="AlphaFoldDB" id="A0A1M4XVH1"/>
<keyword evidence="1" id="KW-0812">Transmembrane</keyword>
<keyword evidence="1" id="KW-0472">Membrane</keyword>
<keyword evidence="3" id="KW-1185">Reference proteome</keyword>
<keyword evidence="1" id="KW-1133">Transmembrane helix</keyword>
<feature type="transmembrane region" description="Helical" evidence="1">
    <location>
        <begin position="39"/>
        <end position="63"/>
    </location>
</feature>
<reference evidence="2 3" key="1">
    <citation type="submission" date="2016-11" db="EMBL/GenBank/DDBJ databases">
        <authorList>
            <person name="Jaros S."/>
            <person name="Januszkiewicz K."/>
            <person name="Wedrychowicz H."/>
        </authorList>
    </citation>
    <scope>NUCLEOTIDE SEQUENCE [LARGE SCALE GENOMIC DNA]</scope>
    <source>
        <strain evidence="2 3">DSM 17918</strain>
    </source>
</reference>
<feature type="transmembrane region" description="Helical" evidence="1">
    <location>
        <begin position="12"/>
        <end position="33"/>
    </location>
</feature>
<gene>
    <name evidence="2" type="ORF">SAMN02746089_01086</name>
</gene>
<dbReference type="EMBL" id="FQVH01000009">
    <property type="protein sequence ID" value="SHE97564.1"/>
    <property type="molecule type" value="Genomic_DNA"/>
</dbReference>
<evidence type="ECO:0000313" key="2">
    <source>
        <dbReference type="EMBL" id="SHE97564.1"/>
    </source>
</evidence>
<name>A0A1M4XVH1_9THEO</name>
<proteinExistence type="predicted"/>